<dbReference type="EMBL" id="CP058560">
    <property type="protein sequence ID" value="QUH24264.1"/>
    <property type="molecule type" value="Genomic_DNA"/>
</dbReference>
<dbReference type="InterPro" id="IPR000653">
    <property type="entry name" value="DegT/StrS_aminotransferase"/>
</dbReference>
<dbReference type="CDD" id="cd00616">
    <property type="entry name" value="AHBA_syn"/>
    <property type="match status" value="1"/>
</dbReference>
<name>A0A8T8K6N5_9EURY</name>
<dbReference type="KEGG" id="meme:HYG87_02185"/>
<dbReference type="GO" id="GO:0000271">
    <property type="term" value="P:polysaccharide biosynthetic process"/>
    <property type="evidence" value="ECO:0007669"/>
    <property type="project" value="TreeGrafter"/>
</dbReference>
<dbReference type="InterPro" id="IPR015424">
    <property type="entry name" value="PyrdxlP-dep_Trfase"/>
</dbReference>
<evidence type="ECO:0000313" key="3">
    <source>
        <dbReference type="EMBL" id="QUH24264.1"/>
    </source>
</evidence>
<evidence type="ECO:0000256" key="2">
    <source>
        <dbReference type="RuleBase" id="RU004508"/>
    </source>
</evidence>
<dbReference type="PANTHER" id="PTHR30244:SF9">
    <property type="entry name" value="PROTEIN RV3402C"/>
    <property type="match status" value="1"/>
</dbReference>
<keyword evidence="3" id="KW-0032">Aminotransferase</keyword>
<dbReference type="SUPFAM" id="SSF53383">
    <property type="entry name" value="PLP-dependent transferases"/>
    <property type="match status" value="1"/>
</dbReference>
<reference evidence="3" key="1">
    <citation type="submission" date="2020-07" db="EMBL/GenBank/DDBJ databases">
        <title>Methanobacterium. sp. MethCan genome.</title>
        <authorList>
            <person name="Postec A."/>
            <person name="Quemeneur M."/>
        </authorList>
    </citation>
    <scope>NUCLEOTIDE SEQUENCE</scope>
    <source>
        <strain evidence="3">MethCAN</strain>
    </source>
</reference>
<dbReference type="AlphaFoldDB" id="A0A8T8K6N5"/>
<dbReference type="Proteomes" id="UP000681041">
    <property type="component" value="Chromosome"/>
</dbReference>
<evidence type="ECO:0000256" key="1">
    <source>
        <dbReference type="ARBA" id="ARBA00022898"/>
    </source>
</evidence>
<gene>
    <name evidence="3" type="ORF">HYG87_02185</name>
</gene>
<proteinExistence type="inferred from homology"/>
<dbReference type="Pfam" id="PF01041">
    <property type="entry name" value="DegT_DnrJ_EryC1"/>
    <property type="match status" value="1"/>
</dbReference>
<sequence length="377" mass="43075">MYNRTGFNSPSNEVFVTRSDLPNLEEYLHYLFNIWENNWLTNDGQLVQLLEKRMMDYLGLDNFLAVSNGSSALQIAFKALDIKGRVITTPFTFAATTNTLIWEGLQPVFADIDPETFNLDPGEVEENITSDTSAILAVHTFGNPCDVDKLQKIAYENDLFLIYDGAHAFKVEYKGKPLLEYGDISTLSFHATKAFHTIEGGGLVPGDKLLSDKIRLLRNHGIASEEEVILPGINAKMNEFQASMGLCNLNHIDQNLKIRKILYECYKQNLEDLDLKFQKITASSYNHAYMPLCFEDEKTRNLVFNTLNNQGYHSRKYFYPLTVDYEYFQNKTVPLFHKNDLECARQISSTILCLPLYPTLSLDEMGDIINIIQRVLN</sequence>
<dbReference type="InterPro" id="IPR015421">
    <property type="entry name" value="PyrdxlP-dep_Trfase_major"/>
</dbReference>
<protein>
    <submittedName>
        <fullName evidence="3">DegT/DnrJ/EryC1/StrS family aminotransferase</fullName>
    </submittedName>
</protein>
<comment type="similarity">
    <text evidence="2">Belongs to the DegT/DnrJ/EryC1 family.</text>
</comment>
<organism evidence="3 4">
    <name type="scientific">Methanobacterium alkalithermotolerans</name>
    <dbReference type="NCBI Taxonomy" id="2731220"/>
    <lineage>
        <taxon>Archaea</taxon>
        <taxon>Methanobacteriati</taxon>
        <taxon>Methanobacteriota</taxon>
        <taxon>Methanomada group</taxon>
        <taxon>Methanobacteria</taxon>
        <taxon>Methanobacteriales</taxon>
        <taxon>Methanobacteriaceae</taxon>
        <taxon>Methanobacterium</taxon>
    </lineage>
</organism>
<keyword evidence="3" id="KW-0808">Transferase</keyword>
<keyword evidence="4" id="KW-1185">Reference proteome</keyword>
<evidence type="ECO:0000313" key="4">
    <source>
        <dbReference type="Proteomes" id="UP000681041"/>
    </source>
</evidence>
<dbReference type="GO" id="GO:0030170">
    <property type="term" value="F:pyridoxal phosphate binding"/>
    <property type="evidence" value="ECO:0007669"/>
    <property type="project" value="TreeGrafter"/>
</dbReference>
<accession>A0A8T8K6N5</accession>
<dbReference type="Gene3D" id="3.40.640.10">
    <property type="entry name" value="Type I PLP-dependent aspartate aminotransferase-like (Major domain)"/>
    <property type="match status" value="1"/>
</dbReference>
<dbReference type="PIRSF" id="PIRSF000390">
    <property type="entry name" value="PLP_StrS"/>
    <property type="match status" value="1"/>
</dbReference>
<keyword evidence="1 2" id="KW-0663">Pyridoxal phosphate</keyword>
<dbReference type="PANTHER" id="PTHR30244">
    <property type="entry name" value="TRANSAMINASE"/>
    <property type="match status" value="1"/>
</dbReference>
<dbReference type="GO" id="GO:0008483">
    <property type="term" value="F:transaminase activity"/>
    <property type="evidence" value="ECO:0007669"/>
    <property type="project" value="UniProtKB-KW"/>
</dbReference>